<evidence type="ECO:0000313" key="1">
    <source>
        <dbReference type="EMBL" id="VDM69823.1"/>
    </source>
</evidence>
<keyword evidence="2" id="KW-1185">Reference proteome</keyword>
<evidence type="ECO:0000313" key="2">
    <source>
        <dbReference type="Proteomes" id="UP000270094"/>
    </source>
</evidence>
<dbReference type="EMBL" id="UYYB01013681">
    <property type="protein sequence ID" value="VDM69823.1"/>
    <property type="molecule type" value="Genomic_DNA"/>
</dbReference>
<dbReference type="Proteomes" id="UP000270094">
    <property type="component" value="Unassembled WGS sequence"/>
</dbReference>
<dbReference type="SUPFAM" id="SSF50985">
    <property type="entry name" value="RCC1/BLIP-II"/>
    <property type="match status" value="1"/>
</dbReference>
<dbReference type="AlphaFoldDB" id="A0A3P7IPS4"/>
<dbReference type="Gene3D" id="2.130.10.30">
    <property type="entry name" value="Regulator of chromosome condensation 1/beta-lactamase-inhibitor protein II"/>
    <property type="match status" value="1"/>
</dbReference>
<evidence type="ECO:0008006" key="3">
    <source>
        <dbReference type="Google" id="ProtNLM"/>
    </source>
</evidence>
<dbReference type="InterPro" id="IPR009091">
    <property type="entry name" value="RCC1/BLIP-II"/>
</dbReference>
<reference evidence="1 2" key="1">
    <citation type="submission" date="2018-11" db="EMBL/GenBank/DDBJ databases">
        <authorList>
            <consortium name="Pathogen Informatics"/>
        </authorList>
    </citation>
    <scope>NUCLEOTIDE SEQUENCE [LARGE SCALE GENOMIC DNA]</scope>
</reference>
<name>A0A3P7IPS4_STRVU</name>
<proteinExistence type="predicted"/>
<gene>
    <name evidence="1" type="ORF">SVUK_LOCUS4821</name>
</gene>
<protein>
    <recommendedName>
        <fullName evidence="3">CNH domain-containing protein</fullName>
    </recommendedName>
</protein>
<dbReference type="OrthoDB" id="5370059at2759"/>
<sequence length="205" mass="23003">MAECSGDHAGNDEVEPLQIIQSRFDEIRAYNSSFVVVFPHLDTVITVDVANEITDICATHNYVVVATQEHIYIAHKDDLENPLKCSYELKGQLNLEFEGGSWRSIEEESNKRSTFTHGWSKNNKKQMSDVILTSTLSTIYFVYTVGCVSTVVRLFNEYSYADSKIVRPVVVQIPEDIRIVMAVSGNDHSLFLTEKGAVYALGTGR</sequence>
<organism evidence="1 2">
    <name type="scientific">Strongylus vulgaris</name>
    <name type="common">Blood worm</name>
    <dbReference type="NCBI Taxonomy" id="40348"/>
    <lineage>
        <taxon>Eukaryota</taxon>
        <taxon>Metazoa</taxon>
        <taxon>Ecdysozoa</taxon>
        <taxon>Nematoda</taxon>
        <taxon>Chromadorea</taxon>
        <taxon>Rhabditida</taxon>
        <taxon>Rhabditina</taxon>
        <taxon>Rhabditomorpha</taxon>
        <taxon>Strongyloidea</taxon>
        <taxon>Strongylidae</taxon>
        <taxon>Strongylus</taxon>
    </lineage>
</organism>
<accession>A0A3P7IPS4</accession>